<evidence type="ECO:0000313" key="2">
    <source>
        <dbReference type="EMBL" id="EPY04870.1"/>
    </source>
</evidence>
<dbReference type="AlphaFoldDB" id="S9U307"/>
<dbReference type="Proteomes" id="UP000015344">
    <property type="component" value="Unassembled WGS sequence"/>
</dbReference>
<accession>S9U307</accession>
<keyword evidence="1" id="KW-0732">Signal</keyword>
<organism evidence="2 3">
    <name type="scientific">Paenibacillus alvei TS-15</name>
    <dbReference type="NCBI Taxonomy" id="1117108"/>
    <lineage>
        <taxon>Bacteria</taxon>
        <taxon>Bacillati</taxon>
        <taxon>Bacillota</taxon>
        <taxon>Bacilli</taxon>
        <taxon>Bacillales</taxon>
        <taxon>Paenibacillaceae</taxon>
        <taxon>Paenibacillus</taxon>
    </lineage>
</organism>
<protein>
    <recommendedName>
        <fullName evidence="4">Bacteriocin</fullName>
    </recommendedName>
</protein>
<dbReference type="RefSeq" id="WP_021261855.1">
    <property type="nucleotide sequence ID" value="NZ_ATMT01000076.1"/>
</dbReference>
<dbReference type="PATRIC" id="fig|1117108.3.peg.4800"/>
<dbReference type="EMBL" id="ATMT01000076">
    <property type="protein sequence ID" value="EPY04870.1"/>
    <property type="molecule type" value="Genomic_DNA"/>
</dbReference>
<name>S9U307_PAEAL</name>
<proteinExistence type="predicted"/>
<feature type="signal peptide" evidence="1">
    <location>
        <begin position="1"/>
        <end position="22"/>
    </location>
</feature>
<comment type="caution">
    <text evidence="2">The sequence shown here is derived from an EMBL/GenBank/DDBJ whole genome shotgun (WGS) entry which is preliminary data.</text>
</comment>
<reference evidence="2 3" key="1">
    <citation type="submission" date="2013-05" db="EMBL/GenBank/DDBJ databases">
        <authorList>
            <person name="Strain E.A."/>
            <person name="Brown E."/>
            <person name="Allard M.W."/>
            <person name="Luo Y.L."/>
        </authorList>
    </citation>
    <scope>NUCLEOTIDE SEQUENCE [LARGE SCALE GENOMIC DNA]</scope>
    <source>
        <strain evidence="2 3">TS-15</strain>
    </source>
</reference>
<gene>
    <name evidence="2" type="ORF">PAALTS15_23243</name>
</gene>
<sequence>MKKFVSTVLVSAAVLIVSSVTAFGNEETLSKAGSLSGGWSEERGYYINASSNFAALSSSEPDDHKATKKYRQAGGSNVETKLIGETWWKGMRHYTRARFEYIWPLSGYLGDTDRVWGSDKTTAETDYLIADLTTAHTYWGNE</sequence>
<evidence type="ECO:0008006" key="4">
    <source>
        <dbReference type="Google" id="ProtNLM"/>
    </source>
</evidence>
<evidence type="ECO:0000256" key="1">
    <source>
        <dbReference type="SAM" id="SignalP"/>
    </source>
</evidence>
<evidence type="ECO:0000313" key="3">
    <source>
        <dbReference type="Proteomes" id="UP000015344"/>
    </source>
</evidence>
<feature type="chain" id="PRO_5038892578" description="Bacteriocin" evidence="1">
    <location>
        <begin position="23"/>
        <end position="142"/>
    </location>
</feature>